<feature type="domain" description="DUF2786" evidence="2">
    <location>
        <begin position="217"/>
        <end position="255"/>
    </location>
</feature>
<dbReference type="RefSeq" id="WP_233730311.1">
    <property type="nucleotide sequence ID" value="NZ_JAJVCN010000003.1"/>
</dbReference>
<feature type="compositionally biased region" description="Basic and acidic residues" evidence="1">
    <location>
        <begin position="17"/>
        <end position="29"/>
    </location>
</feature>
<proteinExistence type="predicted"/>
<evidence type="ECO:0000256" key="1">
    <source>
        <dbReference type="SAM" id="MobiDB-lite"/>
    </source>
</evidence>
<evidence type="ECO:0000313" key="3">
    <source>
        <dbReference type="EMBL" id="MCE7008855.1"/>
    </source>
</evidence>
<protein>
    <submittedName>
        <fullName evidence="3">DUF2786 domain-containing protein</fullName>
    </submittedName>
</protein>
<comment type="caution">
    <text evidence="3">The sequence shown here is derived from an EMBL/GenBank/DDBJ whole genome shotgun (WGS) entry which is preliminary data.</text>
</comment>
<reference evidence="3 4" key="1">
    <citation type="submission" date="2021-12" db="EMBL/GenBank/DDBJ databases">
        <title>Genome sequence of Kibdelosporangium philippinense ATCC 49844.</title>
        <authorList>
            <person name="Fedorov E.A."/>
            <person name="Omeragic M."/>
            <person name="Shalygina K.F."/>
            <person name="Maclea K.S."/>
        </authorList>
    </citation>
    <scope>NUCLEOTIDE SEQUENCE [LARGE SCALE GENOMIC DNA]</scope>
    <source>
        <strain evidence="3 4">ATCC 49844</strain>
    </source>
</reference>
<evidence type="ECO:0000259" key="2">
    <source>
        <dbReference type="Pfam" id="PF10979"/>
    </source>
</evidence>
<dbReference type="Pfam" id="PF10979">
    <property type="entry name" value="DUF2786"/>
    <property type="match status" value="1"/>
</dbReference>
<feature type="compositionally biased region" description="Basic residues" evidence="1">
    <location>
        <begin position="1"/>
        <end position="16"/>
    </location>
</feature>
<dbReference type="InterPro" id="IPR024498">
    <property type="entry name" value="DUF2786"/>
</dbReference>
<sequence length="441" mass="48329">MGKRNREKRAAKKRNRPRPDATKPGHEPDDFWVPPTNLSAGLLANTLLAAAREHSMGDTNTAAACAAELSSSRFARDQRTVATGAGIALNMVLTSLWETGWLPADAWEITRRNSDAASVSLLVDVIAEDIDQYNSSTVDDRWAAQVQRLGATVWWNRDSPHLPQWAERAGVHFELALRVTITLMAALMPLPELPRIVPPPGTASRRSAASVSGVDQKILARVRALLAKAESTQFPEEAEALSAKAQELMNRHAFERALLDADTQRQQAATSTRLWLDNPYVEAKSSLVATIAEANRCKSVFYAKLGFVALVGEEMDLEITELLATSLLVQATRAMVAEGSHTTRSGMSRTRSFRRSFLISYAVRIGERLKEAGARAHDPSEDARLLPVLANRSRVVEETFRSMFRHAVQKSTSVTNGAGWDAGRAAADRANLTIDRQAVNS</sequence>
<feature type="region of interest" description="Disordered" evidence="1">
    <location>
        <begin position="1"/>
        <end position="33"/>
    </location>
</feature>
<gene>
    <name evidence="3" type="ORF">LWC34_39500</name>
</gene>
<organism evidence="3 4">
    <name type="scientific">Kibdelosporangium philippinense</name>
    <dbReference type="NCBI Taxonomy" id="211113"/>
    <lineage>
        <taxon>Bacteria</taxon>
        <taxon>Bacillati</taxon>
        <taxon>Actinomycetota</taxon>
        <taxon>Actinomycetes</taxon>
        <taxon>Pseudonocardiales</taxon>
        <taxon>Pseudonocardiaceae</taxon>
        <taxon>Kibdelosporangium</taxon>
    </lineage>
</organism>
<dbReference type="Proteomes" id="UP001521150">
    <property type="component" value="Unassembled WGS sequence"/>
</dbReference>
<accession>A0ABS8ZMB0</accession>
<dbReference type="EMBL" id="JAJVCN010000003">
    <property type="protein sequence ID" value="MCE7008855.1"/>
    <property type="molecule type" value="Genomic_DNA"/>
</dbReference>
<name>A0ABS8ZMB0_9PSEU</name>
<keyword evidence="4" id="KW-1185">Reference proteome</keyword>
<evidence type="ECO:0000313" key="4">
    <source>
        <dbReference type="Proteomes" id="UP001521150"/>
    </source>
</evidence>